<name>A0A8J2KGS4_9HEXA</name>
<organism evidence="1 2">
    <name type="scientific">Allacma fusca</name>
    <dbReference type="NCBI Taxonomy" id="39272"/>
    <lineage>
        <taxon>Eukaryota</taxon>
        <taxon>Metazoa</taxon>
        <taxon>Ecdysozoa</taxon>
        <taxon>Arthropoda</taxon>
        <taxon>Hexapoda</taxon>
        <taxon>Collembola</taxon>
        <taxon>Symphypleona</taxon>
        <taxon>Sminthuridae</taxon>
        <taxon>Allacma</taxon>
    </lineage>
</organism>
<dbReference type="EMBL" id="CAJVCH010373316">
    <property type="protein sequence ID" value="CAG7816563.1"/>
    <property type="molecule type" value="Genomic_DNA"/>
</dbReference>
<reference evidence="1" key="1">
    <citation type="submission" date="2021-06" db="EMBL/GenBank/DDBJ databases">
        <authorList>
            <person name="Hodson N. C."/>
            <person name="Mongue J. A."/>
            <person name="Jaron S. K."/>
        </authorList>
    </citation>
    <scope>NUCLEOTIDE SEQUENCE</scope>
</reference>
<dbReference type="Proteomes" id="UP000708208">
    <property type="component" value="Unassembled WGS sequence"/>
</dbReference>
<accession>A0A8J2KGS4</accession>
<comment type="caution">
    <text evidence="1">The sequence shown here is derived from an EMBL/GenBank/DDBJ whole genome shotgun (WGS) entry which is preliminary data.</text>
</comment>
<proteinExistence type="predicted"/>
<keyword evidence="2" id="KW-1185">Reference proteome</keyword>
<sequence>VLVTYRLYSCLGTEHTGGFNLGKILKLVLSCCLGLRTSVAEEELSKVFRYVSWWIAHSEGSINDKMY</sequence>
<protein>
    <submittedName>
        <fullName evidence="1">Uncharacterized protein</fullName>
    </submittedName>
</protein>
<gene>
    <name evidence="1" type="ORF">AFUS01_LOCUS27178</name>
</gene>
<evidence type="ECO:0000313" key="2">
    <source>
        <dbReference type="Proteomes" id="UP000708208"/>
    </source>
</evidence>
<evidence type="ECO:0000313" key="1">
    <source>
        <dbReference type="EMBL" id="CAG7816563.1"/>
    </source>
</evidence>
<feature type="non-terminal residue" evidence="1">
    <location>
        <position position="67"/>
    </location>
</feature>
<dbReference type="AlphaFoldDB" id="A0A8J2KGS4"/>